<evidence type="ECO:0000313" key="6">
    <source>
        <dbReference type="Ensembl" id="ENSSTUP00000067812.1"/>
    </source>
</evidence>
<feature type="transmembrane region" description="Helical" evidence="5">
    <location>
        <begin position="12"/>
        <end position="29"/>
    </location>
</feature>
<name>A0A674B9Z6_SALTR</name>
<dbReference type="Gene3D" id="1.10.3430.10">
    <property type="entry name" value="Ammonium transporter AmtB like domains"/>
    <property type="match status" value="1"/>
</dbReference>
<keyword evidence="7" id="KW-1185">Reference proteome</keyword>
<organism evidence="6 7">
    <name type="scientific">Salmo trutta</name>
    <name type="common">Brown trout</name>
    <dbReference type="NCBI Taxonomy" id="8032"/>
    <lineage>
        <taxon>Eukaryota</taxon>
        <taxon>Metazoa</taxon>
        <taxon>Chordata</taxon>
        <taxon>Craniata</taxon>
        <taxon>Vertebrata</taxon>
        <taxon>Euteleostomi</taxon>
        <taxon>Actinopterygii</taxon>
        <taxon>Neopterygii</taxon>
        <taxon>Teleostei</taxon>
        <taxon>Protacanthopterygii</taxon>
        <taxon>Salmoniformes</taxon>
        <taxon>Salmonidae</taxon>
        <taxon>Salmoninae</taxon>
        <taxon>Salmo</taxon>
    </lineage>
</organism>
<dbReference type="GO" id="GO:0016020">
    <property type="term" value="C:membrane"/>
    <property type="evidence" value="ECO:0007669"/>
    <property type="project" value="UniProtKB-SubCell"/>
</dbReference>
<comment type="subcellular location">
    <subcellularLocation>
        <location evidence="1">Membrane</location>
        <topology evidence="1">Multi-pass membrane protein</topology>
    </subcellularLocation>
</comment>
<keyword evidence="4 5" id="KW-0472">Membrane</keyword>
<accession>A0A674B9Z6</accession>
<reference evidence="6" key="2">
    <citation type="submission" date="2025-09" db="UniProtKB">
        <authorList>
            <consortium name="Ensembl"/>
        </authorList>
    </citation>
    <scope>IDENTIFICATION</scope>
</reference>
<evidence type="ECO:0000256" key="1">
    <source>
        <dbReference type="ARBA" id="ARBA00004141"/>
    </source>
</evidence>
<evidence type="ECO:0000256" key="2">
    <source>
        <dbReference type="ARBA" id="ARBA00022692"/>
    </source>
</evidence>
<proteinExistence type="predicted"/>
<keyword evidence="3 5" id="KW-1133">Transmembrane helix</keyword>
<dbReference type="Ensembl" id="ENSSTUT00000071904.1">
    <property type="protein sequence ID" value="ENSSTUP00000067812.1"/>
    <property type="gene ID" value="ENSSTUG00000029665.1"/>
</dbReference>
<dbReference type="GeneTree" id="ENSGT01000000221980"/>
<feature type="transmembrane region" description="Helical" evidence="5">
    <location>
        <begin position="93"/>
        <end position="118"/>
    </location>
</feature>
<dbReference type="InParanoid" id="A0A674B9Z6"/>
<reference evidence="6" key="1">
    <citation type="submission" date="2025-08" db="UniProtKB">
        <authorList>
            <consortium name="Ensembl"/>
        </authorList>
    </citation>
    <scope>IDENTIFICATION</scope>
</reference>
<dbReference type="AlphaFoldDB" id="A0A674B9Z6"/>
<protein>
    <submittedName>
        <fullName evidence="6">Uncharacterized protein</fullName>
    </submittedName>
</protein>
<evidence type="ECO:0000256" key="5">
    <source>
        <dbReference type="SAM" id="Phobius"/>
    </source>
</evidence>
<evidence type="ECO:0000256" key="4">
    <source>
        <dbReference type="ARBA" id="ARBA00023136"/>
    </source>
</evidence>
<keyword evidence="2 5" id="KW-0812">Transmembrane</keyword>
<sequence length="179" mass="19738">VPKHSTNLRVRMPVLEVLFLALYAAFVSCDDDAKLQNNETKPLDNALYRYYPFFADIQVMILKSVLGAFWPSFACTASVGRGPSYFQFSHDGTIHLGVINLINAEFAVVLISVGVALGKTSLVQLLVKALLEISVFSVNEWGCAQVPEDQRCRGIHPHPPVSLLFRPGYNVCPVKATSE</sequence>
<dbReference type="InterPro" id="IPR029020">
    <property type="entry name" value="Ammonium/urea_transptr"/>
</dbReference>
<evidence type="ECO:0000313" key="7">
    <source>
        <dbReference type="Proteomes" id="UP000472277"/>
    </source>
</evidence>
<evidence type="ECO:0000256" key="3">
    <source>
        <dbReference type="ARBA" id="ARBA00022989"/>
    </source>
</evidence>
<feature type="transmembrane region" description="Helical" evidence="5">
    <location>
        <begin position="50"/>
        <end position="73"/>
    </location>
</feature>
<dbReference type="Proteomes" id="UP000472277">
    <property type="component" value="Chromosome 28"/>
</dbReference>